<dbReference type="AlphaFoldDB" id="A0A0B0MVV2"/>
<name>A0A0B0MVV2_GOSAR</name>
<reference evidence="2" key="1">
    <citation type="submission" date="2014-09" db="EMBL/GenBank/DDBJ databases">
        <authorList>
            <person name="Mudge J."/>
            <person name="Ramaraj T."/>
            <person name="Lindquist I.E."/>
            <person name="Bharti A.K."/>
            <person name="Sundararajan A."/>
            <person name="Cameron C.T."/>
            <person name="Woodward J.E."/>
            <person name="May G.D."/>
            <person name="Brubaker C."/>
            <person name="Broadhvest J."/>
            <person name="Wilkins T.A."/>
        </authorList>
    </citation>
    <scope>NUCLEOTIDE SEQUENCE</scope>
    <source>
        <strain evidence="2">cv. AKA8401</strain>
    </source>
</reference>
<dbReference type="Proteomes" id="UP000032142">
    <property type="component" value="Unassembled WGS sequence"/>
</dbReference>
<sequence length="50" mass="5323">MGRATLELGRTCVGVAGGHSCGAKQMETLGFPKTLTTWTYRACFISFGPL</sequence>
<dbReference type="EMBL" id="JRRC01446800">
    <property type="protein sequence ID" value="KHG06228.1"/>
    <property type="molecule type" value="Genomic_DNA"/>
</dbReference>
<organism evidence="1 2">
    <name type="scientific">Gossypium arboreum</name>
    <name type="common">Tree cotton</name>
    <name type="synonym">Gossypium nanking</name>
    <dbReference type="NCBI Taxonomy" id="29729"/>
    <lineage>
        <taxon>Eukaryota</taxon>
        <taxon>Viridiplantae</taxon>
        <taxon>Streptophyta</taxon>
        <taxon>Embryophyta</taxon>
        <taxon>Tracheophyta</taxon>
        <taxon>Spermatophyta</taxon>
        <taxon>Magnoliopsida</taxon>
        <taxon>eudicotyledons</taxon>
        <taxon>Gunneridae</taxon>
        <taxon>Pentapetalae</taxon>
        <taxon>rosids</taxon>
        <taxon>malvids</taxon>
        <taxon>Malvales</taxon>
        <taxon>Malvaceae</taxon>
        <taxon>Malvoideae</taxon>
        <taxon>Gossypium</taxon>
    </lineage>
</organism>
<gene>
    <name evidence="1" type="ORF">F383_00227</name>
</gene>
<evidence type="ECO:0000313" key="1">
    <source>
        <dbReference type="EMBL" id="KHG06228.1"/>
    </source>
</evidence>
<accession>A0A0B0MVV2</accession>
<proteinExistence type="predicted"/>
<keyword evidence="2" id="KW-1185">Reference proteome</keyword>
<evidence type="ECO:0000313" key="2">
    <source>
        <dbReference type="Proteomes" id="UP000032142"/>
    </source>
</evidence>
<protein>
    <submittedName>
        <fullName evidence="1">Uncharacterized protein</fullName>
    </submittedName>
</protein>
<comment type="caution">
    <text evidence="1">The sequence shown here is derived from an EMBL/GenBank/DDBJ whole genome shotgun (WGS) entry which is preliminary data.</text>
</comment>